<organism evidence="7 10">
    <name type="scientific">Mediterraneibacter gnavus</name>
    <name type="common">Ruminococcus gnavus</name>
    <dbReference type="NCBI Taxonomy" id="33038"/>
    <lineage>
        <taxon>Bacteria</taxon>
        <taxon>Bacillati</taxon>
        <taxon>Bacillota</taxon>
        <taxon>Clostridia</taxon>
        <taxon>Lachnospirales</taxon>
        <taxon>Lachnospiraceae</taxon>
        <taxon>Mediterraneibacter</taxon>
    </lineage>
</organism>
<reference evidence="6" key="3">
    <citation type="submission" date="2020-02" db="EMBL/GenBank/DDBJ databases">
        <authorList>
            <person name="Littmann E."/>
            <person name="Sorbara M."/>
        </authorList>
    </citation>
    <scope>NUCLEOTIDE SEQUENCE</scope>
    <source>
        <strain evidence="6">MSK.22.53</strain>
    </source>
</reference>
<dbReference type="Proteomes" id="UP001149331">
    <property type="component" value="Unassembled WGS sequence"/>
</dbReference>
<dbReference type="EMBL" id="QSIR01000001">
    <property type="protein sequence ID" value="RHD09330.1"/>
    <property type="molecule type" value="Genomic_DNA"/>
</dbReference>
<reference evidence="6" key="2">
    <citation type="journal article" date="2020" name="Cell Host Microbe">
        <title>Functional and Genomic Variation between Human-Derived Isolates of Lachnospiraceae Reveals Inter- and Intra-Species Diversity.</title>
        <authorList>
            <person name="Sorbara M.T."/>
            <person name="Littmann E.R."/>
            <person name="Fontana E."/>
            <person name="Moody T.U."/>
            <person name="Kohout C.E."/>
            <person name="Gjonbalaj M."/>
            <person name="Eaton V."/>
            <person name="Seok R."/>
            <person name="Leiner I.M."/>
            <person name="Pamer E.G."/>
        </authorList>
    </citation>
    <scope>NUCLEOTIDE SEQUENCE</scope>
    <source>
        <strain evidence="6">MSK.22.53</strain>
    </source>
</reference>
<dbReference type="EMBL" id="QRLN01000022">
    <property type="protein sequence ID" value="RHJ09336.1"/>
    <property type="molecule type" value="Genomic_DNA"/>
</dbReference>
<evidence type="ECO:0000256" key="3">
    <source>
        <dbReference type="SAM" id="Phobius"/>
    </source>
</evidence>
<dbReference type="SUPFAM" id="SSF63817">
    <property type="entry name" value="Sortase"/>
    <property type="match status" value="1"/>
</dbReference>
<feature type="active site" description="Acyl-thioester intermediate" evidence="2">
    <location>
        <position position="212"/>
    </location>
</feature>
<dbReference type="Pfam" id="PF04203">
    <property type="entry name" value="Sortase"/>
    <property type="match status" value="1"/>
</dbReference>
<dbReference type="EMBL" id="JAPZEG010000005">
    <property type="protein sequence ID" value="MDE1202970.1"/>
    <property type="molecule type" value="Genomic_DNA"/>
</dbReference>
<dbReference type="NCBIfam" id="TIGR01076">
    <property type="entry name" value="sortase_fam"/>
    <property type="match status" value="1"/>
</dbReference>
<evidence type="ECO:0000313" key="9">
    <source>
        <dbReference type="Proteomes" id="UP000283992"/>
    </source>
</evidence>
<dbReference type="Gene3D" id="2.40.260.10">
    <property type="entry name" value="Sortase"/>
    <property type="match status" value="1"/>
</dbReference>
<evidence type="ECO:0000313" key="6">
    <source>
        <dbReference type="EMBL" id="NSI20005.1"/>
    </source>
</evidence>
<dbReference type="Proteomes" id="UP000283992">
    <property type="component" value="Unassembled WGS sequence"/>
</dbReference>
<feature type="transmembrane region" description="Helical" evidence="3">
    <location>
        <begin position="252"/>
        <end position="272"/>
    </location>
</feature>
<reference evidence="9 10" key="1">
    <citation type="submission" date="2018-08" db="EMBL/GenBank/DDBJ databases">
        <title>A genome reference for cultivated species of the human gut microbiota.</title>
        <authorList>
            <person name="Zou Y."/>
            <person name="Xue W."/>
            <person name="Luo G."/>
        </authorList>
    </citation>
    <scope>NUCLEOTIDE SEQUENCE [LARGE SCALE GENOMIC DNA]</scope>
    <source>
        <strain evidence="8 9">AM12-54</strain>
        <strain evidence="7 10">AM32-6</strain>
    </source>
</reference>
<evidence type="ECO:0000313" key="7">
    <source>
        <dbReference type="EMBL" id="RHD09330.1"/>
    </source>
</evidence>
<accession>A0A396G5T5</accession>
<evidence type="ECO:0000256" key="1">
    <source>
        <dbReference type="ARBA" id="ARBA00022801"/>
    </source>
</evidence>
<feature type="active site" description="Proton donor/acceptor" evidence="2">
    <location>
        <position position="150"/>
    </location>
</feature>
<evidence type="ECO:0000313" key="10">
    <source>
        <dbReference type="Proteomes" id="UP000284472"/>
    </source>
</evidence>
<dbReference type="InterPro" id="IPR023365">
    <property type="entry name" value="Sortase_dom-sf"/>
</dbReference>
<dbReference type="Proteomes" id="UP001211731">
    <property type="component" value="Unassembled WGS sequence"/>
</dbReference>
<keyword evidence="3" id="KW-1133">Transmembrane helix</keyword>
<reference evidence="5" key="4">
    <citation type="submission" date="2022-12" db="EMBL/GenBank/DDBJ databases">
        <title>Genome of R. gnavus strain RSHDN_120.</title>
        <authorList>
            <person name="Abdugheni R."/>
        </authorList>
    </citation>
    <scope>NUCLEOTIDE SEQUENCE</scope>
    <source>
        <strain evidence="5">RSHDN_120</strain>
    </source>
</reference>
<evidence type="ECO:0000313" key="8">
    <source>
        <dbReference type="EMBL" id="RHJ09336.1"/>
    </source>
</evidence>
<reference evidence="4" key="5">
    <citation type="submission" date="2023-01" db="EMBL/GenBank/DDBJ databases">
        <title>Human gut microbiome strain richness.</title>
        <authorList>
            <person name="Chen-Liaw A."/>
        </authorList>
    </citation>
    <scope>NUCLEOTIDE SEQUENCE</scope>
    <source>
        <strain evidence="4">1001217st1_A9_1001217B_191108</strain>
    </source>
</reference>
<dbReference type="Proteomes" id="UP000284472">
    <property type="component" value="Unassembled WGS sequence"/>
</dbReference>
<protein>
    <submittedName>
        <fullName evidence="7">Class C sortase</fullName>
    </submittedName>
</protein>
<dbReference type="NCBIfam" id="NF033745">
    <property type="entry name" value="class_C_sortase"/>
    <property type="match status" value="1"/>
</dbReference>
<dbReference type="EMBL" id="JAQMLR010000020">
    <property type="protein sequence ID" value="MDB8740111.1"/>
    <property type="molecule type" value="Genomic_DNA"/>
</dbReference>
<comment type="caution">
    <text evidence="7">The sequence shown here is derived from an EMBL/GenBank/DDBJ whole genome shotgun (WGS) entry which is preliminary data.</text>
</comment>
<dbReference type="EMBL" id="JAAIRM010000020">
    <property type="protein sequence ID" value="NSI20005.1"/>
    <property type="molecule type" value="Genomic_DNA"/>
</dbReference>
<dbReference type="GO" id="GO:0016787">
    <property type="term" value="F:hydrolase activity"/>
    <property type="evidence" value="ECO:0007669"/>
    <property type="project" value="UniProtKB-KW"/>
</dbReference>
<evidence type="ECO:0000313" key="5">
    <source>
        <dbReference type="EMBL" id="MDE1202970.1"/>
    </source>
</evidence>
<evidence type="ECO:0000313" key="4">
    <source>
        <dbReference type="EMBL" id="MDB8740111.1"/>
    </source>
</evidence>
<name>A0A396G5T5_MEDGN</name>
<sequence>MRKTGLKLLRIMGYLLGFSVLLYPTVSNYLQEKNATTIVSSYEQILQDIQPEEERQILEQAAAYNASLTALNAIEDPFSNGTQTEDEAYLNALDLDGNGMMGYLKIPKIRVTLPIYHGTEERVLQSGVGHVGNTSLPVGGDSTHSVLTGHRGLPSAELFTDLDQLEVGDVFFVKVMHETLAYEVDQILTVLPTQIDALKIEQGQDLMTLVTCTPYSVNTHRLLVRGHRIPYEEKIEEQAMAQKARMPLHLKILLIGLICLGLIWGTMKLISLRTQPKKQKRRKKNEKRRRH</sequence>
<keyword evidence="3" id="KW-0812">Transmembrane</keyword>
<evidence type="ECO:0000256" key="2">
    <source>
        <dbReference type="PIRSR" id="PIRSR605754-1"/>
    </source>
</evidence>
<gene>
    <name evidence="8" type="ORF">DW142_13360</name>
    <name evidence="7" type="ORF">DW812_00840</name>
    <name evidence="6" type="ORF">G4958_11680</name>
    <name evidence="5" type="ORF">O4N78_05165</name>
    <name evidence="4" type="ORF">PNU63_15240</name>
</gene>
<dbReference type="Proteomes" id="UP001296643">
    <property type="component" value="Unassembled WGS sequence"/>
</dbReference>
<dbReference type="AlphaFoldDB" id="A0A396G5T5"/>
<keyword evidence="1" id="KW-0378">Hydrolase</keyword>
<dbReference type="InterPro" id="IPR005754">
    <property type="entry name" value="Sortase"/>
</dbReference>
<dbReference type="CDD" id="cd05827">
    <property type="entry name" value="Sortase_C"/>
    <property type="match status" value="1"/>
</dbReference>
<proteinExistence type="predicted"/>
<keyword evidence="3" id="KW-0472">Membrane</keyword>
<dbReference type="RefSeq" id="WP_117636363.1">
    <property type="nucleotide sequence ID" value="NZ_CAXSNP010000009.1"/>
</dbReference>
<dbReference type="InterPro" id="IPR042002">
    <property type="entry name" value="Sortase_C"/>
</dbReference>